<dbReference type="Gene3D" id="3.70.10.10">
    <property type="match status" value="1"/>
</dbReference>
<dbReference type="InterPro" id="IPR046938">
    <property type="entry name" value="DNA_clamp_sf"/>
</dbReference>
<evidence type="ECO:0000313" key="7">
    <source>
        <dbReference type="Proteomes" id="UP000594262"/>
    </source>
</evidence>
<dbReference type="PRINTS" id="PR01245">
    <property type="entry name" value="RAD1REC1"/>
</dbReference>
<dbReference type="AlphaFoldDB" id="A0A7M5UU48"/>
<keyword evidence="7" id="KW-1185">Reference proteome</keyword>
<dbReference type="SUPFAM" id="SSF55979">
    <property type="entry name" value="DNA clamp"/>
    <property type="match status" value="2"/>
</dbReference>
<reference evidence="6" key="1">
    <citation type="submission" date="2021-01" db="UniProtKB">
        <authorList>
            <consortium name="EnsemblMetazoa"/>
        </authorList>
    </citation>
    <scope>IDENTIFICATION</scope>
</reference>
<dbReference type="EnsemblMetazoa" id="CLYHEMT005852.1">
    <property type="protein sequence ID" value="CLYHEMP005852.1"/>
    <property type="gene ID" value="CLYHEMG005852"/>
</dbReference>
<dbReference type="PANTHER" id="PTHR10870:SF0">
    <property type="entry name" value="CELL CYCLE CHECKPOINT PROTEIN RAD1"/>
    <property type="match status" value="1"/>
</dbReference>
<keyword evidence="5" id="KW-0539">Nucleus</keyword>
<organism evidence="6 7">
    <name type="scientific">Clytia hemisphaerica</name>
    <dbReference type="NCBI Taxonomy" id="252671"/>
    <lineage>
        <taxon>Eukaryota</taxon>
        <taxon>Metazoa</taxon>
        <taxon>Cnidaria</taxon>
        <taxon>Hydrozoa</taxon>
        <taxon>Hydroidolina</taxon>
        <taxon>Leptothecata</taxon>
        <taxon>Obeliida</taxon>
        <taxon>Clytiidae</taxon>
        <taxon>Clytia</taxon>
    </lineage>
</organism>
<evidence type="ECO:0000256" key="1">
    <source>
        <dbReference type="ARBA" id="ARBA00004123"/>
    </source>
</evidence>
<accession>A0A7M5UU48</accession>
<dbReference type="Proteomes" id="UP000594262">
    <property type="component" value="Unplaced"/>
</dbReference>
<dbReference type="PANTHER" id="PTHR10870">
    <property type="entry name" value="CELL CYCLE CHECKPOINT PROTEIN RAD1"/>
    <property type="match status" value="1"/>
</dbReference>
<dbReference type="Pfam" id="PF02144">
    <property type="entry name" value="Rad1"/>
    <property type="match status" value="1"/>
</dbReference>
<evidence type="ECO:0000256" key="2">
    <source>
        <dbReference type="ARBA" id="ARBA00010991"/>
    </source>
</evidence>
<dbReference type="InterPro" id="IPR003011">
    <property type="entry name" value="Cell_cycle_checkpoint_Rad1"/>
</dbReference>
<evidence type="ECO:0000313" key="6">
    <source>
        <dbReference type="EnsemblMetazoa" id="CLYHEMP005852.1"/>
    </source>
</evidence>
<protein>
    <recommendedName>
        <fullName evidence="8">Cell cycle checkpoint protein RAD1</fullName>
    </recommendedName>
</protein>
<evidence type="ECO:0000256" key="3">
    <source>
        <dbReference type="ARBA" id="ARBA00022763"/>
    </source>
</evidence>
<dbReference type="OrthoDB" id="5574452at2759"/>
<keyword evidence="4" id="KW-0234">DNA repair</keyword>
<evidence type="ECO:0000256" key="5">
    <source>
        <dbReference type="ARBA" id="ARBA00023242"/>
    </source>
</evidence>
<name>A0A7M5UU48_9CNID</name>
<dbReference type="InterPro" id="IPR003021">
    <property type="entry name" value="Rad1_Rec1_Rad17"/>
</dbReference>
<sequence>MQHHESQQNSDYILVARLDNSKNLSNLLKAIHFKDTATVFISANGLKVTVEESKYAQASAFIQSSVFQEYNFDEESATFKINLNVLLECLHIFGSSSEKSSATALKMCYAGHGYPLKLLLAEEGGILTDCSITTMDADDVVDFNFSSTDVLNKVIMKSLALKDAFQELDMTSDVIQILMSPDAPYFRISTFGNSGSAHVDYPKDSEMVETFECVQTQSNRYKTSLLKPSTKALVPSNKVSIRMDDRGFLSLQYMILNEDGQICFVEYLCAPNEELEGDEDFDR</sequence>
<dbReference type="GeneID" id="136822952"/>
<evidence type="ECO:0000256" key="4">
    <source>
        <dbReference type="ARBA" id="ARBA00023204"/>
    </source>
</evidence>
<comment type="similarity">
    <text evidence="2">Belongs to the rad1 family.</text>
</comment>
<dbReference type="CDD" id="cd00577">
    <property type="entry name" value="PCNA"/>
    <property type="match status" value="1"/>
</dbReference>
<comment type="subcellular location">
    <subcellularLocation>
        <location evidence="1">Nucleus</location>
    </subcellularLocation>
</comment>
<dbReference type="RefSeq" id="XP_066935355.1">
    <property type="nucleotide sequence ID" value="XM_067079254.1"/>
</dbReference>
<dbReference type="GO" id="GO:0006281">
    <property type="term" value="P:DNA repair"/>
    <property type="evidence" value="ECO:0007669"/>
    <property type="project" value="UniProtKB-KW"/>
</dbReference>
<dbReference type="GO" id="GO:0000077">
    <property type="term" value="P:DNA damage checkpoint signaling"/>
    <property type="evidence" value="ECO:0007669"/>
    <property type="project" value="InterPro"/>
</dbReference>
<dbReference type="PRINTS" id="PR01246">
    <property type="entry name" value="RAD1REPAIR"/>
</dbReference>
<keyword evidence="3" id="KW-0227">DNA damage</keyword>
<evidence type="ECO:0008006" key="8">
    <source>
        <dbReference type="Google" id="ProtNLM"/>
    </source>
</evidence>
<proteinExistence type="inferred from homology"/>
<dbReference type="GO" id="GO:0030896">
    <property type="term" value="C:checkpoint clamp complex"/>
    <property type="evidence" value="ECO:0007669"/>
    <property type="project" value="TreeGrafter"/>
</dbReference>